<evidence type="ECO:0000256" key="2">
    <source>
        <dbReference type="SAM" id="Phobius"/>
    </source>
</evidence>
<reference evidence="3" key="1">
    <citation type="submission" date="2021-01" db="EMBL/GenBank/DDBJ databases">
        <authorList>
            <person name="Corre E."/>
            <person name="Pelletier E."/>
            <person name="Niang G."/>
            <person name="Scheremetjew M."/>
            <person name="Finn R."/>
            <person name="Kale V."/>
            <person name="Holt S."/>
            <person name="Cochrane G."/>
            <person name="Meng A."/>
            <person name="Brown T."/>
            <person name="Cohen L."/>
        </authorList>
    </citation>
    <scope>NUCLEOTIDE SEQUENCE</scope>
    <source>
        <strain evidence="3">CCMP3303</strain>
    </source>
</reference>
<dbReference type="EMBL" id="HBEJ01009964">
    <property type="protein sequence ID" value="CAD8370230.1"/>
    <property type="molecule type" value="Transcribed_RNA"/>
</dbReference>
<keyword evidence="2" id="KW-0812">Transmembrane</keyword>
<organism evidence="3">
    <name type="scientific">Minutocellus polymorphus</name>
    <dbReference type="NCBI Taxonomy" id="265543"/>
    <lineage>
        <taxon>Eukaryota</taxon>
        <taxon>Sar</taxon>
        <taxon>Stramenopiles</taxon>
        <taxon>Ochrophyta</taxon>
        <taxon>Bacillariophyta</taxon>
        <taxon>Mediophyceae</taxon>
        <taxon>Cymatosirophycidae</taxon>
        <taxon>Cymatosirales</taxon>
        <taxon>Cymatosiraceae</taxon>
        <taxon>Minutocellus</taxon>
    </lineage>
</organism>
<keyword evidence="2" id="KW-0472">Membrane</keyword>
<sequence length="240" mass="26501">MRGTKTPTNNGRDLQGGLSCSMLKGGSAAQRRYCEYSMGPLRWCLEIGRDARYGVPDCWTDESFVCGTSYYYPENRERSSYGVCAALCPDECRGGDRLGYNVQATEDFCEGAPYLTDADRSLIPYCNGTFVPGMEREWRRAYEREDPASLAVVGAIVGGLLAMLAMTAYIVARIRERDEIGKDCSGGVQPPPISSGFVNKDLDLATSGNYPTRRSDQGKLAPGKMEEVPRLTSSHRRSRR</sequence>
<dbReference type="AlphaFoldDB" id="A0A7S0FM54"/>
<accession>A0A7S0FM54</accession>
<gene>
    <name evidence="3" type="ORF">MPOL1434_LOCUS5863</name>
</gene>
<feature type="transmembrane region" description="Helical" evidence="2">
    <location>
        <begin position="150"/>
        <end position="172"/>
    </location>
</feature>
<name>A0A7S0FM54_9STRA</name>
<keyword evidence="2" id="KW-1133">Transmembrane helix</keyword>
<protein>
    <submittedName>
        <fullName evidence="3">Uncharacterized protein</fullName>
    </submittedName>
</protein>
<feature type="region of interest" description="Disordered" evidence="1">
    <location>
        <begin position="183"/>
        <end position="240"/>
    </location>
</feature>
<evidence type="ECO:0000313" key="3">
    <source>
        <dbReference type="EMBL" id="CAD8370230.1"/>
    </source>
</evidence>
<proteinExistence type="predicted"/>
<evidence type="ECO:0000256" key="1">
    <source>
        <dbReference type="SAM" id="MobiDB-lite"/>
    </source>
</evidence>